<dbReference type="KEGG" id="rom:EI983_05560"/>
<gene>
    <name evidence="1" type="ORF">EI983_05560</name>
</gene>
<keyword evidence="2" id="KW-1185">Reference proteome</keyword>
<dbReference type="InterPro" id="IPR036724">
    <property type="entry name" value="Cobalamin-bd_sf"/>
</dbReference>
<dbReference type="GO" id="GO:0031419">
    <property type="term" value="F:cobalamin binding"/>
    <property type="evidence" value="ECO:0007669"/>
    <property type="project" value="InterPro"/>
</dbReference>
<accession>A0A6I6IT81</accession>
<dbReference type="GO" id="GO:0046872">
    <property type="term" value="F:metal ion binding"/>
    <property type="evidence" value="ECO:0007669"/>
    <property type="project" value="InterPro"/>
</dbReference>
<dbReference type="EMBL" id="CP034348">
    <property type="protein sequence ID" value="QGY00310.1"/>
    <property type="molecule type" value="Genomic_DNA"/>
</dbReference>
<dbReference type="SUPFAM" id="SSF52242">
    <property type="entry name" value="Cobalamin (vitamin B12)-binding domain"/>
    <property type="match status" value="1"/>
</dbReference>
<organism evidence="1 2">
    <name type="scientific">Roseovarius faecimaris</name>
    <dbReference type="NCBI Taxonomy" id="2494550"/>
    <lineage>
        <taxon>Bacteria</taxon>
        <taxon>Pseudomonadati</taxon>
        <taxon>Pseudomonadota</taxon>
        <taxon>Alphaproteobacteria</taxon>
        <taxon>Rhodobacterales</taxon>
        <taxon>Roseobacteraceae</taxon>
        <taxon>Roseovarius</taxon>
    </lineage>
</organism>
<dbReference type="OrthoDB" id="5498228at2"/>
<evidence type="ECO:0000313" key="1">
    <source>
        <dbReference type="EMBL" id="QGY00310.1"/>
    </source>
</evidence>
<evidence type="ECO:0000313" key="2">
    <source>
        <dbReference type="Proteomes" id="UP000428330"/>
    </source>
</evidence>
<sequence length="250" mass="27704">MRFLVESALRTVAKTRAERQPRSKAEWVARLGEALMSESEVEHQTVVASLIASGASSNDIYQYYIPEASRFLGEKWVRDEASFVDVTVGSARLQALFRDRTEGDAYAHLLDRSIPLGQSVLMVIPEFEQHSLGAFVAADGLRRHGVWVRMAIGLNNEELCRLVFSNRFSMLGVTLATWKSVEHSAELIGYLRSHAENLPPIVAGGRVVEDRNLVAQRSGVDFAVKSVHEAVERCGLATVAENLSHIDETI</sequence>
<evidence type="ECO:0008006" key="3">
    <source>
        <dbReference type="Google" id="ProtNLM"/>
    </source>
</evidence>
<dbReference type="AlphaFoldDB" id="A0A6I6IT81"/>
<name>A0A6I6IT81_9RHOB</name>
<dbReference type="Gene3D" id="3.40.50.280">
    <property type="entry name" value="Cobalamin-binding domain"/>
    <property type="match status" value="1"/>
</dbReference>
<proteinExistence type="predicted"/>
<protein>
    <recommendedName>
        <fullName evidence="3">B12-binding domain-containing protein</fullName>
    </recommendedName>
</protein>
<dbReference type="Proteomes" id="UP000428330">
    <property type="component" value="Chromosome"/>
</dbReference>
<reference evidence="2" key="1">
    <citation type="submission" date="2018-12" db="EMBL/GenBank/DDBJ databases">
        <title>Complete genome sequence of Roseovarius sp. MME-070.</title>
        <authorList>
            <person name="Nam Y.-D."/>
            <person name="Kang J."/>
            <person name="Chung W.-H."/>
            <person name="Park Y.S."/>
        </authorList>
    </citation>
    <scope>NUCLEOTIDE SEQUENCE [LARGE SCALE GENOMIC DNA]</scope>
    <source>
        <strain evidence="2">MME-070</strain>
    </source>
</reference>